<name>A0AAV5UCH9_9BILA</name>
<comment type="caution">
    <text evidence="8">The sequence shown here is derived from an EMBL/GenBank/DDBJ whole genome shotgun (WGS) entry which is preliminary data.</text>
</comment>
<dbReference type="EMBL" id="BTSX01000006">
    <property type="protein sequence ID" value="GMT04552.1"/>
    <property type="molecule type" value="Genomic_DNA"/>
</dbReference>
<keyword evidence="6" id="KW-0012">Acyltransferase</keyword>
<protein>
    <recommendedName>
        <fullName evidence="10">MBOAT family protein</fullName>
    </recommendedName>
</protein>
<evidence type="ECO:0000256" key="3">
    <source>
        <dbReference type="ARBA" id="ARBA00022692"/>
    </source>
</evidence>
<evidence type="ECO:0000256" key="4">
    <source>
        <dbReference type="ARBA" id="ARBA00022989"/>
    </source>
</evidence>
<organism evidence="8 9">
    <name type="scientific">Pristionchus entomophagus</name>
    <dbReference type="NCBI Taxonomy" id="358040"/>
    <lineage>
        <taxon>Eukaryota</taxon>
        <taxon>Metazoa</taxon>
        <taxon>Ecdysozoa</taxon>
        <taxon>Nematoda</taxon>
        <taxon>Chromadorea</taxon>
        <taxon>Rhabditida</taxon>
        <taxon>Rhabditina</taxon>
        <taxon>Diplogasteromorpha</taxon>
        <taxon>Diplogasteroidea</taxon>
        <taxon>Neodiplogasteridae</taxon>
        <taxon>Pristionchus</taxon>
    </lineage>
</organism>
<reference evidence="8" key="1">
    <citation type="submission" date="2023-10" db="EMBL/GenBank/DDBJ databases">
        <title>Genome assembly of Pristionchus species.</title>
        <authorList>
            <person name="Yoshida K."/>
            <person name="Sommer R.J."/>
        </authorList>
    </citation>
    <scope>NUCLEOTIDE SEQUENCE</scope>
    <source>
        <strain evidence="8">RS0144</strain>
    </source>
</reference>
<dbReference type="InterPro" id="IPR049941">
    <property type="entry name" value="LPLAT_7/PORCN-like"/>
</dbReference>
<dbReference type="GO" id="GO:0030258">
    <property type="term" value="P:lipid modification"/>
    <property type="evidence" value="ECO:0007669"/>
    <property type="project" value="TreeGrafter"/>
</dbReference>
<evidence type="ECO:0000256" key="5">
    <source>
        <dbReference type="ARBA" id="ARBA00023136"/>
    </source>
</evidence>
<feature type="non-terminal residue" evidence="8">
    <location>
        <position position="1"/>
    </location>
</feature>
<feature type="transmembrane region" description="Helical" evidence="7">
    <location>
        <begin position="430"/>
        <end position="451"/>
    </location>
</feature>
<evidence type="ECO:0008006" key="10">
    <source>
        <dbReference type="Google" id="ProtNLM"/>
    </source>
</evidence>
<feature type="transmembrane region" description="Helical" evidence="7">
    <location>
        <begin position="62"/>
        <end position="80"/>
    </location>
</feature>
<feature type="transmembrane region" description="Helical" evidence="7">
    <location>
        <begin position="466"/>
        <end position="485"/>
    </location>
</feature>
<feature type="transmembrane region" description="Helical" evidence="7">
    <location>
        <begin position="388"/>
        <end position="409"/>
    </location>
</feature>
<keyword evidence="4 7" id="KW-1133">Transmembrane helix</keyword>
<dbReference type="InterPro" id="IPR004299">
    <property type="entry name" value="MBOAT_fam"/>
</dbReference>
<feature type="transmembrane region" description="Helical" evidence="7">
    <location>
        <begin position="6"/>
        <end position="27"/>
    </location>
</feature>
<feature type="transmembrane region" description="Helical" evidence="7">
    <location>
        <begin position="131"/>
        <end position="153"/>
    </location>
</feature>
<evidence type="ECO:0000256" key="2">
    <source>
        <dbReference type="ARBA" id="ARBA00022679"/>
    </source>
</evidence>
<dbReference type="Pfam" id="PF03062">
    <property type="entry name" value="MBOAT"/>
    <property type="match status" value="1"/>
</dbReference>
<dbReference type="GO" id="GO:0016746">
    <property type="term" value="F:acyltransferase activity"/>
    <property type="evidence" value="ECO:0007669"/>
    <property type="project" value="UniProtKB-KW"/>
</dbReference>
<dbReference type="PANTHER" id="PTHR13906:SF4">
    <property type="entry name" value="LYSOPHOSPHOLIPID ACYLTRANSFERASE 6"/>
    <property type="match status" value="1"/>
</dbReference>
<proteinExistence type="predicted"/>
<evidence type="ECO:0000256" key="7">
    <source>
        <dbReference type="SAM" id="Phobius"/>
    </source>
</evidence>
<evidence type="ECO:0000313" key="8">
    <source>
        <dbReference type="EMBL" id="GMT04552.1"/>
    </source>
</evidence>
<dbReference type="Proteomes" id="UP001432027">
    <property type="component" value="Unassembled WGS sequence"/>
</dbReference>
<keyword evidence="5 7" id="KW-0472">Membrane</keyword>
<keyword evidence="2" id="KW-0808">Transferase</keyword>
<accession>A0AAV5UCH9</accession>
<evidence type="ECO:0000256" key="1">
    <source>
        <dbReference type="ARBA" id="ARBA00004141"/>
    </source>
</evidence>
<comment type="subcellular location">
    <subcellularLocation>
        <location evidence="1">Membrane</location>
        <topology evidence="1">Multi-pass membrane protein</topology>
    </subcellularLocation>
</comment>
<keyword evidence="3 7" id="KW-0812">Transmembrane</keyword>
<feature type="transmembrane region" description="Helical" evidence="7">
    <location>
        <begin position="92"/>
        <end position="110"/>
    </location>
</feature>
<evidence type="ECO:0000313" key="9">
    <source>
        <dbReference type="Proteomes" id="UP001432027"/>
    </source>
</evidence>
<dbReference type="PANTHER" id="PTHR13906">
    <property type="entry name" value="PORCUPINE"/>
    <property type="match status" value="1"/>
</dbReference>
<keyword evidence="9" id="KW-1185">Reference proteome</keyword>
<evidence type="ECO:0000256" key="6">
    <source>
        <dbReference type="ARBA" id="ARBA00023315"/>
    </source>
</evidence>
<dbReference type="AlphaFoldDB" id="A0AAV5UCH9"/>
<sequence>WSEVLFRFVTIVSTDSLSLPLSLFFLLRTFLRPAMPGVHTFNSGSVALQGVADIVGVTVDRVNFVSCMFLSIPLAIIYHRYLGEASIRTRKIYPLVIGLAYCWFCFGEATKHLLANTLTCYALMHISPPQYIHKIVFIFSMSYLTWVHFYRWIYVDFFSIDLTGPFMVSVQRMTTLAFSLHDGRVKKDEELSPLQKREAIREVPDLLSYMSYLFHFQAVLTGPLSFYTDYIHLVNKTHVPIDSKGNKPDATAEAWSKLYKSFVFLALVALVDPHFPITALERTDLGTVQWVCLFQFTIALQRLQYYFAWYLADGIYNLSGFGFRGFDENGEAQWDLVTNVYAYKFEMAQSFKESLDAWNCGTMGWLRRVAFDRALKKYRTVSTYLLSAWWHGIFMGYYLTFLTGAIMTLGGKGFRRSLRWRFLSSPSLKAFYDVITFIGTKFCFCYMTYPFARMHWGPGIAFYKRVYFSGHILAIFCAAILPVILPPPKEEKVKKEVKEE</sequence>
<dbReference type="GO" id="GO:0016020">
    <property type="term" value="C:membrane"/>
    <property type="evidence" value="ECO:0007669"/>
    <property type="project" value="UniProtKB-SubCell"/>
</dbReference>
<gene>
    <name evidence="8" type="ORF">PENTCL1PPCAC_26726</name>
</gene>